<sequence length="106" mass="11622">MDNLSFNTIFNLFFAVAAFATVLLIGYIRKILKQRNTLFENAKTTTGTVLSVTHKQSLSLPIIEYKNNGKTIQFTSAVTAKTIKEGQTIELQIAADGTARIKAPVS</sequence>
<accession>A0A7V2WUV7</accession>
<gene>
    <name evidence="2" type="ORF">ENJ51_05215</name>
</gene>
<dbReference type="EMBL" id="DRMS01000198">
    <property type="protein sequence ID" value="HFC92195.1"/>
    <property type="molecule type" value="Genomic_DNA"/>
</dbReference>
<proteinExistence type="predicted"/>
<comment type="caution">
    <text evidence="2">The sequence shown here is derived from an EMBL/GenBank/DDBJ whole genome shotgun (WGS) entry which is preliminary data.</text>
</comment>
<feature type="transmembrane region" description="Helical" evidence="1">
    <location>
        <begin position="6"/>
        <end position="28"/>
    </location>
</feature>
<keyword evidence="1" id="KW-1133">Transmembrane helix</keyword>
<dbReference type="AlphaFoldDB" id="A0A7V2WUV7"/>
<feature type="non-terminal residue" evidence="2">
    <location>
        <position position="106"/>
    </location>
</feature>
<keyword evidence="1" id="KW-0472">Membrane</keyword>
<evidence type="ECO:0000256" key="1">
    <source>
        <dbReference type="SAM" id="Phobius"/>
    </source>
</evidence>
<organism evidence="2">
    <name type="scientific">Leucothrix mucor</name>
    <dbReference type="NCBI Taxonomy" id="45248"/>
    <lineage>
        <taxon>Bacteria</taxon>
        <taxon>Pseudomonadati</taxon>
        <taxon>Pseudomonadota</taxon>
        <taxon>Gammaproteobacteria</taxon>
        <taxon>Thiotrichales</taxon>
        <taxon>Thiotrichaceae</taxon>
        <taxon>Leucothrix</taxon>
    </lineage>
</organism>
<reference evidence="2" key="1">
    <citation type="journal article" date="2020" name="mSystems">
        <title>Genome- and Community-Level Interaction Insights into Carbon Utilization and Element Cycling Functions of Hydrothermarchaeota in Hydrothermal Sediment.</title>
        <authorList>
            <person name="Zhou Z."/>
            <person name="Liu Y."/>
            <person name="Xu W."/>
            <person name="Pan J."/>
            <person name="Luo Z.H."/>
            <person name="Li M."/>
        </authorList>
    </citation>
    <scope>NUCLEOTIDE SEQUENCE [LARGE SCALE GENOMIC DNA]</scope>
    <source>
        <strain evidence="2">HyVt-493</strain>
    </source>
</reference>
<evidence type="ECO:0000313" key="2">
    <source>
        <dbReference type="EMBL" id="HFC92195.1"/>
    </source>
</evidence>
<protein>
    <submittedName>
        <fullName evidence="2">Uncharacterized protein</fullName>
    </submittedName>
</protein>
<keyword evidence="1" id="KW-0812">Transmembrane</keyword>
<dbReference type="Proteomes" id="UP000885750">
    <property type="component" value="Unassembled WGS sequence"/>
</dbReference>
<name>A0A7V2WUV7_LEUMU</name>